<keyword evidence="2 7" id="KW-1003">Cell membrane</keyword>
<dbReference type="Pfam" id="PF01790">
    <property type="entry name" value="LGT"/>
    <property type="match status" value="1"/>
</dbReference>
<keyword evidence="5 7" id="KW-1133">Transmembrane helix</keyword>
<comment type="caution">
    <text evidence="8">The sequence shown here is derived from an EMBL/GenBank/DDBJ whole genome shotgun (WGS) entry which is preliminary data.</text>
</comment>
<evidence type="ECO:0000313" key="9">
    <source>
        <dbReference type="Proteomes" id="UP001165524"/>
    </source>
</evidence>
<name>A0ABT0E5J6_9GAMM</name>
<dbReference type="GO" id="GO:0008961">
    <property type="term" value="F:phosphatidylglycerol-prolipoprotein diacylglyceryl transferase activity"/>
    <property type="evidence" value="ECO:0007669"/>
    <property type="project" value="UniProtKB-EC"/>
</dbReference>
<sequence length="273" mass="30235">MQYPQIDPVAIALGPLQVHWYGLMYLFGFVAAWWLGLRRARQPGSHWTPQQVSDLVFYSALGVILGGRIGYTLFYNFSGFVSDPLSIVKLWEGGMSFHGGAIGVLLAFGWFARKAGKRYFEVADFIVPMVPIGLCAGRIGNFINGELWGRASDVPWAMVFPADPLQITRHPSQLYQSLMEGLLLFVVLWLYSAKPRPAAAVTGLFGVGYGTARIIGEFFREPDAHMGFIAFDWLTMGMLLSLPMVVAGTAMMIWAYRQERPGSGESRAGVKAR</sequence>
<dbReference type="PANTHER" id="PTHR30589">
    <property type="entry name" value="PROLIPOPROTEIN DIACYLGLYCERYL TRANSFERASE"/>
    <property type="match status" value="1"/>
</dbReference>
<comment type="subcellular location">
    <subcellularLocation>
        <location evidence="7">Cell membrane</location>
        <topology evidence="7">Multi-pass membrane protein</topology>
    </subcellularLocation>
</comment>
<feature type="transmembrane region" description="Helical" evidence="7">
    <location>
        <begin position="119"/>
        <end position="139"/>
    </location>
</feature>
<feature type="transmembrane region" description="Helical" evidence="7">
    <location>
        <begin position="174"/>
        <end position="191"/>
    </location>
</feature>
<dbReference type="InterPro" id="IPR001640">
    <property type="entry name" value="Lgt"/>
</dbReference>
<dbReference type="EMBL" id="JALKII010000002">
    <property type="protein sequence ID" value="MCK0537094.1"/>
    <property type="molecule type" value="Genomic_DNA"/>
</dbReference>
<proteinExistence type="inferred from homology"/>
<dbReference type="NCBIfam" id="TIGR00544">
    <property type="entry name" value="lgt"/>
    <property type="match status" value="1"/>
</dbReference>
<feature type="transmembrane region" description="Helical" evidence="7">
    <location>
        <begin position="236"/>
        <end position="256"/>
    </location>
</feature>
<feature type="transmembrane region" description="Helical" evidence="7">
    <location>
        <begin position="55"/>
        <end position="75"/>
    </location>
</feature>
<dbReference type="RefSeq" id="WP_246949545.1">
    <property type="nucleotide sequence ID" value="NZ_JALKII010000002.1"/>
</dbReference>
<evidence type="ECO:0000256" key="1">
    <source>
        <dbReference type="ARBA" id="ARBA00007150"/>
    </source>
</evidence>
<dbReference type="Proteomes" id="UP001165524">
    <property type="component" value="Unassembled WGS sequence"/>
</dbReference>
<evidence type="ECO:0000313" key="8">
    <source>
        <dbReference type="EMBL" id="MCK0537094.1"/>
    </source>
</evidence>
<evidence type="ECO:0000256" key="7">
    <source>
        <dbReference type="HAMAP-Rule" id="MF_01147"/>
    </source>
</evidence>
<evidence type="ECO:0000256" key="6">
    <source>
        <dbReference type="ARBA" id="ARBA00023136"/>
    </source>
</evidence>
<dbReference type="EC" id="2.5.1.145" evidence="7"/>
<comment type="pathway">
    <text evidence="7">Protein modification; lipoprotein biosynthesis (diacylglyceryl transfer).</text>
</comment>
<comment type="function">
    <text evidence="7">Catalyzes the transfer of the diacylglyceryl group from phosphatidylglycerol to the sulfhydryl group of the N-terminal cysteine of a prolipoprotein, the first step in the formation of mature lipoproteins.</text>
</comment>
<dbReference type="HAMAP" id="MF_01147">
    <property type="entry name" value="Lgt"/>
    <property type="match status" value="1"/>
</dbReference>
<feature type="transmembrane region" description="Helical" evidence="7">
    <location>
        <begin position="95"/>
        <end position="112"/>
    </location>
</feature>
<gene>
    <name evidence="7 8" type="primary">lgt</name>
    <name evidence="8" type="ORF">MU846_05165</name>
</gene>
<keyword evidence="9" id="KW-1185">Reference proteome</keyword>
<keyword evidence="6 7" id="KW-0472">Membrane</keyword>
<keyword evidence="3 7" id="KW-0808">Transferase</keyword>
<evidence type="ECO:0000256" key="2">
    <source>
        <dbReference type="ARBA" id="ARBA00022475"/>
    </source>
</evidence>
<evidence type="ECO:0000256" key="3">
    <source>
        <dbReference type="ARBA" id="ARBA00022679"/>
    </source>
</evidence>
<comment type="similarity">
    <text evidence="1 7">Belongs to the Lgt family.</text>
</comment>
<organism evidence="8 9">
    <name type="scientific">Alcanivorax quisquiliarum</name>
    <dbReference type="NCBI Taxonomy" id="2933565"/>
    <lineage>
        <taxon>Bacteria</taxon>
        <taxon>Pseudomonadati</taxon>
        <taxon>Pseudomonadota</taxon>
        <taxon>Gammaproteobacteria</taxon>
        <taxon>Oceanospirillales</taxon>
        <taxon>Alcanivoracaceae</taxon>
        <taxon>Alcanivorax</taxon>
    </lineage>
</organism>
<feature type="binding site" evidence="7">
    <location>
        <position position="138"/>
    </location>
    <ligand>
        <name>a 1,2-diacyl-sn-glycero-3-phospho-(1'-sn-glycerol)</name>
        <dbReference type="ChEBI" id="CHEBI:64716"/>
    </ligand>
</feature>
<evidence type="ECO:0000256" key="4">
    <source>
        <dbReference type="ARBA" id="ARBA00022692"/>
    </source>
</evidence>
<dbReference type="PANTHER" id="PTHR30589:SF0">
    <property type="entry name" value="PHOSPHATIDYLGLYCEROL--PROLIPOPROTEIN DIACYLGLYCERYL TRANSFERASE"/>
    <property type="match status" value="1"/>
</dbReference>
<dbReference type="PROSITE" id="PS01311">
    <property type="entry name" value="LGT"/>
    <property type="match status" value="1"/>
</dbReference>
<reference evidence="8" key="1">
    <citation type="submission" date="2022-04" db="EMBL/GenBank/DDBJ databases">
        <title>Alcanivorax sp. CY1518 draft genome sequence.</title>
        <authorList>
            <person name="Zhao G."/>
            <person name="An M."/>
        </authorList>
    </citation>
    <scope>NUCLEOTIDE SEQUENCE</scope>
    <source>
        <strain evidence="8">CY1518</strain>
    </source>
</reference>
<comment type="catalytic activity">
    <reaction evidence="7">
        <text>L-cysteinyl-[prolipoprotein] + a 1,2-diacyl-sn-glycero-3-phospho-(1'-sn-glycerol) = an S-1,2-diacyl-sn-glyceryl-L-cysteinyl-[prolipoprotein] + sn-glycerol 1-phosphate + H(+)</text>
        <dbReference type="Rhea" id="RHEA:56712"/>
        <dbReference type="Rhea" id="RHEA-COMP:14679"/>
        <dbReference type="Rhea" id="RHEA-COMP:14680"/>
        <dbReference type="ChEBI" id="CHEBI:15378"/>
        <dbReference type="ChEBI" id="CHEBI:29950"/>
        <dbReference type="ChEBI" id="CHEBI:57685"/>
        <dbReference type="ChEBI" id="CHEBI:64716"/>
        <dbReference type="ChEBI" id="CHEBI:140658"/>
        <dbReference type="EC" id="2.5.1.145"/>
    </reaction>
</comment>
<feature type="transmembrane region" description="Helical" evidence="7">
    <location>
        <begin position="198"/>
        <end position="216"/>
    </location>
</feature>
<feature type="transmembrane region" description="Helical" evidence="7">
    <location>
        <begin position="18"/>
        <end position="35"/>
    </location>
</feature>
<protein>
    <recommendedName>
        <fullName evidence="7">Phosphatidylglycerol--prolipoprotein diacylglyceryl transferase</fullName>
        <ecNumber evidence="7">2.5.1.145</ecNumber>
    </recommendedName>
</protein>
<evidence type="ECO:0000256" key="5">
    <source>
        <dbReference type="ARBA" id="ARBA00022989"/>
    </source>
</evidence>
<accession>A0ABT0E5J6</accession>
<keyword evidence="4 7" id="KW-0812">Transmembrane</keyword>